<name>H0QTS2_ARTG1</name>
<dbReference type="Proteomes" id="UP000003828">
    <property type="component" value="Unassembled WGS sequence"/>
</dbReference>
<keyword evidence="1" id="KW-0812">Transmembrane</keyword>
<dbReference type="RefSeq" id="WP_003806176.1">
    <property type="nucleotide sequence ID" value="NZ_BAEG01000113.1"/>
</dbReference>
<reference evidence="2 3" key="1">
    <citation type="submission" date="2011-12" db="EMBL/GenBank/DDBJ databases">
        <title>Whole genome shotgun sequence of Arthrobacter globiformis NBRC 12137.</title>
        <authorList>
            <person name="Miyazawa S."/>
            <person name="Hosoyama A."/>
            <person name="Tsuchikane K."/>
            <person name="Katsumata H."/>
            <person name="Yamazaki S."/>
            <person name="Fujita N."/>
        </authorList>
    </citation>
    <scope>NUCLEOTIDE SEQUENCE [LARGE SCALE GENOMIC DNA]</scope>
    <source>
        <strain evidence="2 3">NBRC 12137</strain>
    </source>
</reference>
<organism evidence="2 3">
    <name type="scientific">Arthrobacter globiformis (strain ATCC 8010 / DSM 20124 / JCM 1332 / NBRC 12137 / NCIMB 8907 / NRRL B-2979 / 168)</name>
    <dbReference type="NCBI Taxonomy" id="1077972"/>
    <lineage>
        <taxon>Bacteria</taxon>
        <taxon>Bacillati</taxon>
        <taxon>Actinomycetota</taxon>
        <taxon>Actinomycetes</taxon>
        <taxon>Micrococcales</taxon>
        <taxon>Micrococcaceae</taxon>
        <taxon>Arthrobacter</taxon>
    </lineage>
</organism>
<feature type="transmembrane region" description="Helical" evidence="1">
    <location>
        <begin position="12"/>
        <end position="31"/>
    </location>
</feature>
<dbReference type="AlphaFoldDB" id="H0QTS2"/>
<protein>
    <submittedName>
        <fullName evidence="2">Uncharacterized protein</fullName>
    </submittedName>
</protein>
<accession>H0QTS2</accession>
<keyword evidence="1" id="KW-1133">Transmembrane helix</keyword>
<proteinExistence type="predicted"/>
<evidence type="ECO:0000313" key="2">
    <source>
        <dbReference type="EMBL" id="GAB16223.1"/>
    </source>
</evidence>
<gene>
    <name evidence="2" type="ORF">ARGLB_113_00800</name>
</gene>
<keyword evidence="1" id="KW-0472">Membrane</keyword>
<feature type="transmembrane region" description="Helical" evidence="1">
    <location>
        <begin position="80"/>
        <end position="99"/>
    </location>
</feature>
<evidence type="ECO:0000256" key="1">
    <source>
        <dbReference type="SAM" id="Phobius"/>
    </source>
</evidence>
<dbReference type="EMBL" id="BAEG01000113">
    <property type="protein sequence ID" value="GAB16223.1"/>
    <property type="molecule type" value="Genomic_DNA"/>
</dbReference>
<evidence type="ECO:0000313" key="3">
    <source>
        <dbReference type="Proteomes" id="UP000003828"/>
    </source>
</evidence>
<feature type="transmembrane region" description="Helical" evidence="1">
    <location>
        <begin position="133"/>
        <end position="155"/>
    </location>
</feature>
<keyword evidence="3" id="KW-1185">Reference proteome</keyword>
<feature type="transmembrane region" description="Helical" evidence="1">
    <location>
        <begin position="52"/>
        <end position="74"/>
    </location>
</feature>
<sequence length="158" mass="17227">MNLEIRLQFFQAAATVLPSIFVAFALTSHFLDPVSRRNLKIQFIGLSGRRGIVAVTVVIMGFIAAELLTLIVLATNTPSFPVFVVVIFYVFLFAWFVGIQALNPMLQAAVAAAEEAAPDDKAKADVIRRYRRFGNMIITGSLAFIAAVAVTFFALRAG</sequence>
<comment type="caution">
    <text evidence="2">The sequence shown here is derived from an EMBL/GenBank/DDBJ whole genome shotgun (WGS) entry which is preliminary data.</text>
</comment>